<proteinExistence type="inferred from homology"/>
<dbReference type="Proteomes" id="UP000824055">
    <property type="component" value="Unassembled WGS sequence"/>
</dbReference>
<organism evidence="11 12">
    <name type="scientific">Candidatus Prevotella avicola</name>
    <dbReference type="NCBI Taxonomy" id="2838738"/>
    <lineage>
        <taxon>Bacteria</taxon>
        <taxon>Pseudomonadati</taxon>
        <taxon>Bacteroidota</taxon>
        <taxon>Bacteroidia</taxon>
        <taxon>Bacteroidales</taxon>
        <taxon>Prevotellaceae</taxon>
        <taxon>Prevotella</taxon>
    </lineage>
</organism>
<evidence type="ECO:0000256" key="1">
    <source>
        <dbReference type="ARBA" id="ARBA00004651"/>
    </source>
</evidence>
<dbReference type="InterPro" id="IPR000390">
    <property type="entry name" value="Small_drug/metabolite_transptr"/>
</dbReference>
<reference evidence="11" key="1">
    <citation type="journal article" date="2021" name="PeerJ">
        <title>Extensive microbial diversity within the chicken gut microbiome revealed by metagenomics and culture.</title>
        <authorList>
            <person name="Gilroy R."/>
            <person name="Ravi A."/>
            <person name="Getino M."/>
            <person name="Pursley I."/>
            <person name="Horton D.L."/>
            <person name="Alikhan N.F."/>
            <person name="Baker D."/>
            <person name="Gharbi K."/>
            <person name="Hall N."/>
            <person name="Watson M."/>
            <person name="Adriaenssens E.M."/>
            <person name="Foster-Nyarko E."/>
            <person name="Jarju S."/>
            <person name="Secka A."/>
            <person name="Antonio M."/>
            <person name="Oren A."/>
            <person name="Chaudhuri R.R."/>
            <person name="La Ragione R."/>
            <person name="Hildebrand F."/>
            <person name="Pallen M.J."/>
        </authorList>
    </citation>
    <scope>NUCLEOTIDE SEQUENCE</scope>
    <source>
        <strain evidence="11">ChiHecec3B27-8219</strain>
    </source>
</reference>
<evidence type="ECO:0000256" key="4">
    <source>
        <dbReference type="ARBA" id="ARBA00022692"/>
    </source>
</evidence>
<feature type="transmembrane region" description="Helical" evidence="10">
    <location>
        <begin position="33"/>
        <end position="50"/>
    </location>
</feature>
<keyword evidence="6 10" id="KW-0472">Membrane</keyword>
<evidence type="ECO:0000256" key="7">
    <source>
        <dbReference type="ARBA" id="ARBA00038151"/>
    </source>
</evidence>
<dbReference type="GO" id="GO:1990961">
    <property type="term" value="P:xenobiotic detoxification by transmembrane export across the plasma membrane"/>
    <property type="evidence" value="ECO:0007669"/>
    <property type="project" value="UniProtKB-ARBA"/>
</dbReference>
<name>A0A9D2JWM1_9BACT</name>
<dbReference type="Gene3D" id="1.10.3730.20">
    <property type="match status" value="1"/>
</dbReference>
<dbReference type="AlphaFoldDB" id="A0A9D2JWM1"/>
<comment type="caution">
    <text evidence="11">The sequence shown here is derived from an EMBL/GenBank/DDBJ whole genome shotgun (WGS) entry which is preliminary data.</text>
</comment>
<dbReference type="GO" id="GO:0022857">
    <property type="term" value="F:transmembrane transporter activity"/>
    <property type="evidence" value="ECO:0007669"/>
    <property type="project" value="InterPro"/>
</dbReference>
<feature type="transmembrane region" description="Helical" evidence="10">
    <location>
        <begin position="87"/>
        <end position="106"/>
    </location>
</feature>
<dbReference type="SUPFAM" id="SSF103481">
    <property type="entry name" value="Multidrug resistance efflux transporter EmrE"/>
    <property type="match status" value="1"/>
</dbReference>
<dbReference type="PANTHER" id="PTHR30561:SF0">
    <property type="entry name" value="GUANIDINIUM EXPORTER"/>
    <property type="match status" value="1"/>
</dbReference>
<dbReference type="InterPro" id="IPR045324">
    <property type="entry name" value="Small_multidrug_res"/>
</dbReference>
<evidence type="ECO:0000256" key="5">
    <source>
        <dbReference type="ARBA" id="ARBA00022989"/>
    </source>
</evidence>
<dbReference type="Pfam" id="PF00893">
    <property type="entry name" value="Multi_Drug_Res"/>
    <property type="match status" value="1"/>
</dbReference>
<evidence type="ECO:0000313" key="11">
    <source>
        <dbReference type="EMBL" id="HIZ68634.1"/>
    </source>
</evidence>
<dbReference type="PANTHER" id="PTHR30561">
    <property type="entry name" value="SMR FAMILY PROTON-DEPENDENT DRUG EFFLUX TRANSPORTER SUGE"/>
    <property type="match status" value="1"/>
</dbReference>
<comment type="subcellular location">
    <subcellularLocation>
        <location evidence="1 9">Cell membrane</location>
        <topology evidence="1 9">Multi-pass membrane protein</topology>
    </subcellularLocation>
</comment>
<dbReference type="InterPro" id="IPR037185">
    <property type="entry name" value="EmrE-like"/>
</dbReference>
<evidence type="ECO:0000256" key="6">
    <source>
        <dbReference type="ARBA" id="ARBA00023136"/>
    </source>
</evidence>
<keyword evidence="3" id="KW-1003">Cell membrane</keyword>
<protein>
    <recommendedName>
        <fullName evidence="8">Guanidinium exporter</fullName>
    </recommendedName>
</protein>
<keyword evidence="5 10" id="KW-1133">Transmembrane helix</keyword>
<evidence type="ECO:0000256" key="8">
    <source>
        <dbReference type="ARBA" id="ARBA00039168"/>
    </source>
</evidence>
<evidence type="ECO:0000256" key="9">
    <source>
        <dbReference type="RuleBase" id="RU003942"/>
    </source>
</evidence>
<dbReference type="FunFam" id="1.10.3730.20:FF:000001">
    <property type="entry name" value="Quaternary ammonium compound resistance transporter SugE"/>
    <property type="match status" value="1"/>
</dbReference>
<keyword evidence="4 9" id="KW-0812">Transmembrane</keyword>
<feature type="transmembrane region" description="Helical" evidence="10">
    <location>
        <begin position="62"/>
        <end position="81"/>
    </location>
</feature>
<evidence type="ECO:0000256" key="3">
    <source>
        <dbReference type="ARBA" id="ARBA00022475"/>
    </source>
</evidence>
<evidence type="ECO:0000256" key="10">
    <source>
        <dbReference type="SAM" id="Phobius"/>
    </source>
</evidence>
<gene>
    <name evidence="11" type="ORF">H9966_01935</name>
</gene>
<sequence>MSWIILIVAGCFESGFAFCLGKMKEVSGLEWYLWGMGFLFCLALSMVLLAKAVQTIPIGTAYPVWTGIGAVGTVILGIVFFHEPASFLRLFFITTLIGSIVGLKMVSH</sequence>
<keyword evidence="2" id="KW-0813">Transport</keyword>
<comment type="similarity">
    <text evidence="7">Belongs to the drug/metabolite transporter (DMT) superfamily. Small multidrug resistance (SMR) (TC 2.A.7.1) family. Gdx/SugE subfamily.</text>
</comment>
<reference evidence="11" key="2">
    <citation type="submission" date="2021-04" db="EMBL/GenBank/DDBJ databases">
        <authorList>
            <person name="Gilroy R."/>
        </authorList>
    </citation>
    <scope>NUCLEOTIDE SEQUENCE</scope>
    <source>
        <strain evidence="11">ChiHecec3B27-8219</strain>
    </source>
</reference>
<dbReference type="EMBL" id="DXBE01000020">
    <property type="protein sequence ID" value="HIZ68634.1"/>
    <property type="molecule type" value="Genomic_DNA"/>
</dbReference>
<dbReference type="GO" id="GO:0005886">
    <property type="term" value="C:plasma membrane"/>
    <property type="evidence" value="ECO:0007669"/>
    <property type="project" value="UniProtKB-SubCell"/>
</dbReference>
<evidence type="ECO:0000313" key="12">
    <source>
        <dbReference type="Proteomes" id="UP000824055"/>
    </source>
</evidence>
<evidence type="ECO:0000256" key="2">
    <source>
        <dbReference type="ARBA" id="ARBA00022448"/>
    </source>
</evidence>
<accession>A0A9D2JWM1</accession>